<protein>
    <submittedName>
        <fullName evidence="4">Protein-disulfide isomerase</fullName>
    </submittedName>
</protein>
<dbReference type="Gene3D" id="3.40.30.10">
    <property type="entry name" value="Glutaredoxin"/>
    <property type="match status" value="1"/>
</dbReference>
<keyword evidence="5" id="KW-1185">Reference proteome</keyword>
<feature type="domain" description="Thioredoxin-like fold" evidence="3">
    <location>
        <begin position="94"/>
        <end position="256"/>
    </location>
</feature>
<gene>
    <name evidence="4" type="ORF">SAMN04488557_2859</name>
</gene>
<keyword evidence="4" id="KW-0413">Isomerase</keyword>
<dbReference type="InterPro" id="IPR012336">
    <property type="entry name" value="Thioredoxin-like_fold"/>
</dbReference>
<reference evidence="5" key="1">
    <citation type="submission" date="2016-10" db="EMBL/GenBank/DDBJ databases">
        <authorList>
            <person name="Varghese N."/>
            <person name="Submissions S."/>
        </authorList>
    </citation>
    <scope>NUCLEOTIDE SEQUENCE [LARGE SCALE GENOMIC DNA]</scope>
    <source>
        <strain evidence="5">DSM 1565</strain>
    </source>
</reference>
<dbReference type="Proteomes" id="UP000199423">
    <property type="component" value="Unassembled WGS sequence"/>
</dbReference>
<evidence type="ECO:0000313" key="5">
    <source>
        <dbReference type="Proteomes" id="UP000199423"/>
    </source>
</evidence>
<dbReference type="GO" id="GO:0016853">
    <property type="term" value="F:isomerase activity"/>
    <property type="evidence" value="ECO:0007669"/>
    <property type="project" value="UniProtKB-KW"/>
</dbReference>
<dbReference type="EMBL" id="FPCH01000003">
    <property type="protein sequence ID" value="SFV36874.1"/>
    <property type="molecule type" value="Genomic_DNA"/>
</dbReference>
<name>A0A1I7NQB4_9HYPH</name>
<dbReference type="Pfam" id="PF13462">
    <property type="entry name" value="Thioredoxin_4"/>
    <property type="match status" value="1"/>
</dbReference>
<dbReference type="InterPro" id="IPR036249">
    <property type="entry name" value="Thioredoxin-like_sf"/>
</dbReference>
<dbReference type="PROSITE" id="PS51257">
    <property type="entry name" value="PROKAR_LIPOPROTEIN"/>
    <property type="match status" value="1"/>
</dbReference>
<evidence type="ECO:0000256" key="2">
    <source>
        <dbReference type="SAM" id="MobiDB-lite"/>
    </source>
</evidence>
<dbReference type="AlphaFoldDB" id="A0A1I7NQB4"/>
<dbReference type="STRING" id="51670.SAMN04488557_2859"/>
<dbReference type="PANTHER" id="PTHR13887">
    <property type="entry name" value="GLUTATHIONE S-TRANSFERASE KAPPA"/>
    <property type="match status" value="1"/>
</dbReference>
<comment type="similarity">
    <text evidence="1">Belongs to the thioredoxin family. DsbA subfamily.</text>
</comment>
<evidence type="ECO:0000259" key="3">
    <source>
        <dbReference type="Pfam" id="PF13462"/>
    </source>
</evidence>
<dbReference type="SUPFAM" id="SSF52833">
    <property type="entry name" value="Thioredoxin-like"/>
    <property type="match status" value="1"/>
</dbReference>
<organism evidence="4 5">
    <name type="scientific">Hyphomicrobium facile</name>
    <dbReference type="NCBI Taxonomy" id="51670"/>
    <lineage>
        <taxon>Bacteria</taxon>
        <taxon>Pseudomonadati</taxon>
        <taxon>Pseudomonadota</taxon>
        <taxon>Alphaproteobacteria</taxon>
        <taxon>Hyphomicrobiales</taxon>
        <taxon>Hyphomicrobiaceae</taxon>
        <taxon>Hyphomicrobium</taxon>
    </lineage>
</organism>
<proteinExistence type="inferred from homology"/>
<sequence>MLVRSLGLTAILLVAGWLSGCGAAIPSLTPGATASISADGSASGAAYPTIGSEKPDGMPSPFGDPNATASGAGGREVLQNPTVADVMAPSPLPEMSWGRPDAPVTIVQYASLTCPHCRNFHEKTYPELKRRLIDTGKVRYILREFPIGKTSGNATIALRCAPPDKYLELYGKFMEQQSSWVSQEVRLDAIYAVARQVGMTRPQFDACLQNQGMIENLKWVKDRGRKLGIVGTPNFFIGTKLIKKELTLAEIADYVEQASRSGTPTAAATP</sequence>
<accession>A0A1I7NQB4</accession>
<dbReference type="PANTHER" id="PTHR13887:SF56">
    <property type="entry name" value="THIOREDOXIN-LIKE REDUCTASE RV2466C"/>
    <property type="match status" value="1"/>
</dbReference>
<dbReference type="RefSeq" id="WP_092868412.1">
    <property type="nucleotide sequence ID" value="NZ_FPCH01000003.1"/>
</dbReference>
<evidence type="ECO:0000313" key="4">
    <source>
        <dbReference type="EMBL" id="SFV36874.1"/>
    </source>
</evidence>
<evidence type="ECO:0000256" key="1">
    <source>
        <dbReference type="ARBA" id="ARBA00005791"/>
    </source>
</evidence>
<dbReference type="OrthoDB" id="8478320at2"/>
<feature type="region of interest" description="Disordered" evidence="2">
    <location>
        <begin position="45"/>
        <end position="74"/>
    </location>
</feature>